<dbReference type="RefSeq" id="WP_091974915.1">
    <property type="nucleotide sequence ID" value="NZ_FODF01000004.1"/>
</dbReference>
<evidence type="ECO:0000313" key="7">
    <source>
        <dbReference type="EMBL" id="SEN48228.1"/>
    </source>
</evidence>
<dbReference type="Gene3D" id="3.30.950.10">
    <property type="entry name" value="Methyltransferase, Cobalt-precorrin-4 Transmethylase, Domain 2"/>
    <property type="match status" value="1"/>
</dbReference>
<reference evidence="7 8" key="1">
    <citation type="submission" date="2016-10" db="EMBL/GenBank/DDBJ databases">
        <authorList>
            <person name="de Groot N.N."/>
        </authorList>
    </citation>
    <scope>NUCLEOTIDE SEQUENCE [LARGE SCALE GENOMIC DNA]</scope>
    <source>
        <strain evidence="7 8">Calf135</strain>
    </source>
</reference>
<dbReference type="GO" id="GO:0009236">
    <property type="term" value="P:cobalamin biosynthetic process"/>
    <property type="evidence" value="ECO:0007669"/>
    <property type="project" value="UniProtKB-UniPathway"/>
</dbReference>
<dbReference type="STRING" id="215200.SAMN05216454_104130"/>
<protein>
    <submittedName>
        <fullName evidence="7">Precorrin-6Y C5,15-methyltransferase (Decarboxylating)</fullName>
    </submittedName>
</protein>
<dbReference type="PANTHER" id="PTHR43182">
    <property type="entry name" value="COBALT-PRECORRIN-6B C(15)-METHYLTRANSFERASE (DECARBOXYLATING)"/>
    <property type="match status" value="1"/>
</dbReference>
<dbReference type="NCBIfam" id="TIGR02467">
    <property type="entry name" value="CbiE"/>
    <property type="match status" value="1"/>
</dbReference>
<name>A0A1H8GYA6_9FIRM</name>
<evidence type="ECO:0000256" key="3">
    <source>
        <dbReference type="ARBA" id="ARBA00022603"/>
    </source>
</evidence>
<dbReference type="InterPro" id="IPR012818">
    <property type="entry name" value="CbiE"/>
</dbReference>
<evidence type="ECO:0000256" key="2">
    <source>
        <dbReference type="ARBA" id="ARBA00022573"/>
    </source>
</evidence>
<dbReference type="PANTHER" id="PTHR43182:SF1">
    <property type="entry name" value="COBALT-PRECORRIN-7 C(5)-METHYLTRANSFERASE"/>
    <property type="match status" value="1"/>
</dbReference>
<dbReference type="InterPro" id="IPR000878">
    <property type="entry name" value="4pyrrol_Mease"/>
</dbReference>
<accession>A0A1H8GYA6</accession>
<dbReference type="CDD" id="cd11644">
    <property type="entry name" value="Precorrin-6Y-MT"/>
    <property type="match status" value="1"/>
</dbReference>
<dbReference type="GO" id="GO:0032259">
    <property type="term" value="P:methylation"/>
    <property type="evidence" value="ECO:0007669"/>
    <property type="project" value="UniProtKB-KW"/>
</dbReference>
<keyword evidence="4 7" id="KW-0808">Transferase</keyword>
<evidence type="ECO:0000256" key="1">
    <source>
        <dbReference type="ARBA" id="ARBA00004953"/>
    </source>
</evidence>
<dbReference type="AlphaFoldDB" id="A0A1H8GYA6"/>
<proteinExistence type="predicted"/>
<sequence length="204" mass="23071">MIYVLGIGPGSIGLRTLKVDEILEKADILIAAKRNLEDIENNTAKRFYIDADLEKMKKYILENINKEIAVIASGDPSLYGIGKYILRELSDYAEIEIIPAISSVQYAFSAFKVDMNDVFITSSHGRDADFDFIFKHNKVAMLTDSKIGPREIAQKIIEEGKDYTMYVGENLSYENEILTVATPEEILKKDKYSMSVVILKKNNK</sequence>
<dbReference type="Pfam" id="PF00590">
    <property type="entry name" value="TP_methylase"/>
    <property type="match status" value="1"/>
</dbReference>
<evidence type="ECO:0000256" key="4">
    <source>
        <dbReference type="ARBA" id="ARBA00022679"/>
    </source>
</evidence>
<dbReference type="InterPro" id="IPR014776">
    <property type="entry name" value="4pyrrole_Mease_sub2"/>
</dbReference>
<evidence type="ECO:0000313" key="8">
    <source>
        <dbReference type="Proteomes" id="UP000199512"/>
    </source>
</evidence>
<dbReference type="Proteomes" id="UP000199512">
    <property type="component" value="Unassembled WGS sequence"/>
</dbReference>
<feature type="domain" description="Tetrapyrrole methylase" evidence="6">
    <location>
        <begin position="1"/>
        <end position="186"/>
    </location>
</feature>
<dbReference type="EMBL" id="FODF01000004">
    <property type="protein sequence ID" value="SEN48228.1"/>
    <property type="molecule type" value="Genomic_DNA"/>
</dbReference>
<evidence type="ECO:0000259" key="6">
    <source>
        <dbReference type="Pfam" id="PF00590"/>
    </source>
</evidence>
<organism evidence="7 8">
    <name type="scientific">Peptostreptococcus russellii</name>
    <dbReference type="NCBI Taxonomy" id="215200"/>
    <lineage>
        <taxon>Bacteria</taxon>
        <taxon>Bacillati</taxon>
        <taxon>Bacillota</taxon>
        <taxon>Clostridia</taxon>
        <taxon>Peptostreptococcales</taxon>
        <taxon>Peptostreptococcaceae</taxon>
        <taxon>Peptostreptococcus</taxon>
    </lineage>
</organism>
<dbReference type="SUPFAM" id="SSF53790">
    <property type="entry name" value="Tetrapyrrole methylase"/>
    <property type="match status" value="1"/>
</dbReference>
<dbReference type="InterPro" id="IPR014777">
    <property type="entry name" value="4pyrrole_Mease_sub1"/>
</dbReference>
<dbReference type="UniPathway" id="UPA00148"/>
<dbReference type="InterPro" id="IPR050714">
    <property type="entry name" value="Cobalamin_biosynth_MTase"/>
</dbReference>
<gene>
    <name evidence="7" type="ORF">SAMN05216454_104130</name>
</gene>
<dbReference type="OrthoDB" id="9780707at2"/>
<keyword evidence="5" id="KW-0949">S-adenosyl-L-methionine</keyword>
<keyword evidence="8" id="KW-1185">Reference proteome</keyword>
<keyword evidence="2" id="KW-0169">Cobalamin biosynthesis</keyword>
<dbReference type="InterPro" id="IPR035996">
    <property type="entry name" value="4pyrrol_Methylase_sf"/>
</dbReference>
<dbReference type="GO" id="GO:0008276">
    <property type="term" value="F:protein methyltransferase activity"/>
    <property type="evidence" value="ECO:0007669"/>
    <property type="project" value="InterPro"/>
</dbReference>
<comment type="pathway">
    <text evidence="1">Cofactor biosynthesis; adenosylcobalamin biosynthesis.</text>
</comment>
<evidence type="ECO:0000256" key="5">
    <source>
        <dbReference type="ARBA" id="ARBA00022691"/>
    </source>
</evidence>
<keyword evidence="3 7" id="KW-0489">Methyltransferase</keyword>
<dbReference type="Gene3D" id="3.40.1010.10">
    <property type="entry name" value="Cobalt-precorrin-4 Transmethylase, Domain 1"/>
    <property type="match status" value="1"/>
</dbReference>